<protein>
    <recommendedName>
        <fullName evidence="2">Solute-binding protein family 5 domain-containing protein</fullName>
    </recommendedName>
</protein>
<feature type="chain" id="PRO_5009644032" description="Solute-binding protein family 5 domain-containing protein" evidence="1">
    <location>
        <begin position="29"/>
        <end position="554"/>
    </location>
</feature>
<reference evidence="3 4" key="1">
    <citation type="submission" date="2016-10" db="EMBL/GenBank/DDBJ databases">
        <title>Genome sequence of Streptomyces gilvigriseus MUSC 26.</title>
        <authorList>
            <person name="Lee L.-H."/>
            <person name="Ser H.-L."/>
        </authorList>
    </citation>
    <scope>NUCLEOTIDE SEQUENCE [LARGE SCALE GENOMIC DNA]</scope>
    <source>
        <strain evidence="3 4">MUSC 26</strain>
    </source>
</reference>
<dbReference type="PROSITE" id="PS51257">
    <property type="entry name" value="PROKAR_LIPOPROTEIN"/>
    <property type="match status" value="1"/>
</dbReference>
<dbReference type="Pfam" id="PF00496">
    <property type="entry name" value="SBP_bac_5"/>
    <property type="match status" value="1"/>
</dbReference>
<dbReference type="STRING" id="1428644.BIV57_19450"/>
<name>A0A1J7C8C2_9ACTN</name>
<dbReference type="PANTHER" id="PTHR30290:SF16">
    <property type="entry name" value="OLIGOPEPTIDE ABC TRANSPORTER, PERIPLASMIC OLIGOPEPTIDE-BINDING PROTEIN"/>
    <property type="match status" value="1"/>
</dbReference>
<dbReference type="GO" id="GO:0042597">
    <property type="term" value="C:periplasmic space"/>
    <property type="evidence" value="ECO:0007669"/>
    <property type="project" value="UniProtKB-ARBA"/>
</dbReference>
<dbReference type="Gene3D" id="3.10.105.10">
    <property type="entry name" value="Dipeptide-binding Protein, Domain 3"/>
    <property type="match status" value="1"/>
</dbReference>
<dbReference type="Proteomes" id="UP000243342">
    <property type="component" value="Unassembled WGS sequence"/>
</dbReference>
<feature type="domain" description="Solute-binding protein family 5" evidence="2">
    <location>
        <begin position="87"/>
        <end position="435"/>
    </location>
</feature>
<dbReference type="SUPFAM" id="SSF53850">
    <property type="entry name" value="Periplasmic binding protein-like II"/>
    <property type="match status" value="1"/>
</dbReference>
<dbReference type="InterPro" id="IPR030678">
    <property type="entry name" value="Peptide/Ni-bd"/>
</dbReference>
<dbReference type="OrthoDB" id="9764591at2"/>
<dbReference type="EMBL" id="MLCF01000127">
    <property type="protein sequence ID" value="OIV35890.1"/>
    <property type="molecule type" value="Genomic_DNA"/>
</dbReference>
<keyword evidence="4" id="KW-1185">Reference proteome</keyword>
<dbReference type="InterPro" id="IPR039424">
    <property type="entry name" value="SBP_5"/>
</dbReference>
<organism evidence="3 4">
    <name type="scientific">Mangrovactinospora gilvigrisea</name>
    <dbReference type="NCBI Taxonomy" id="1428644"/>
    <lineage>
        <taxon>Bacteria</taxon>
        <taxon>Bacillati</taxon>
        <taxon>Actinomycetota</taxon>
        <taxon>Actinomycetes</taxon>
        <taxon>Kitasatosporales</taxon>
        <taxon>Streptomycetaceae</taxon>
        <taxon>Mangrovactinospora</taxon>
    </lineage>
</organism>
<dbReference type="RefSeq" id="WP_071658196.1">
    <property type="nucleotide sequence ID" value="NZ_MLCF01000127.1"/>
</dbReference>
<proteinExistence type="predicted"/>
<gene>
    <name evidence="3" type="ORF">BIV57_19450</name>
</gene>
<dbReference type="PIRSF" id="PIRSF002741">
    <property type="entry name" value="MppA"/>
    <property type="match status" value="1"/>
</dbReference>
<accession>A0A1J7C8C2</accession>
<dbReference type="Gene3D" id="3.90.76.10">
    <property type="entry name" value="Dipeptide-binding Protein, Domain 1"/>
    <property type="match status" value="1"/>
</dbReference>
<evidence type="ECO:0000313" key="3">
    <source>
        <dbReference type="EMBL" id="OIV35890.1"/>
    </source>
</evidence>
<dbReference type="AlphaFoldDB" id="A0A1J7C8C2"/>
<dbReference type="GO" id="GO:0015833">
    <property type="term" value="P:peptide transport"/>
    <property type="evidence" value="ECO:0007669"/>
    <property type="project" value="TreeGrafter"/>
</dbReference>
<evidence type="ECO:0000256" key="1">
    <source>
        <dbReference type="SAM" id="SignalP"/>
    </source>
</evidence>
<keyword evidence="1" id="KW-0732">Signal</keyword>
<comment type="caution">
    <text evidence="3">The sequence shown here is derived from an EMBL/GenBank/DDBJ whole genome shotgun (WGS) entry which is preliminary data.</text>
</comment>
<evidence type="ECO:0000259" key="2">
    <source>
        <dbReference type="Pfam" id="PF00496"/>
    </source>
</evidence>
<dbReference type="PANTHER" id="PTHR30290">
    <property type="entry name" value="PERIPLASMIC BINDING COMPONENT OF ABC TRANSPORTER"/>
    <property type="match status" value="1"/>
</dbReference>
<feature type="signal peptide" evidence="1">
    <location>
        <begin position="1"/>
        <end position="28"/>
    </location>
</feature>
<dbReference type="InterPro" id="IPR000914">
    <property type="entry name" value="SBP_5_dom"/>
</dbReference>
<dbReference type="PROSITE" id="PS51318">
    <property type="entry name" value="TAT"/>
    <property type="match status" value="1"/>
</dbReference>
<dbReference type="GO" id="GO:0043190">
    <property type="term" value="C:ATP-binding cassette (ABC) transporter complex"/>
    <property type="evidence" value="ECO:0007669"/>
    <property type="project" value="InterPro"/>
</dbReference>
<dbReference type="Gene3D" id="3.40.190.10">
    <property type="entry name" value="Periplasmic binding protein-like II"/>
    <property type="match status" value="1"/>
</dbReference>
<evidence type="ECO:0000313" key="4">
    <source>
        <dbReference type="Proteomes" id="UP000243342"/>
    </source>
</evidence>
<sequence>MGQPPDRRSILRAGGALSLGALAPPVLAACGGPASATVPRSDTVSVLNKDTAIVRNFNPYSPSNHTGPMGRYIYEPPLWIPRLDPAKPQPWLASAFSWSRGGRELTLTLRKGVRFNDGSPLTLDDFVHSLDIPLKKPEFNTAGVTYTDVRATGPDTVVLTFDKPAYQDLYALGQLSVVSKRQLAGHDLATWNNPDPVGTGPGRIAAFTTNQVRIRLRRGYWGGDAFPTRNLKFPSASEDTAKLLLLDGDLDFASIAWPSGQTNFVDRDPAQNLYSPLPSGTIAMIAFNHTKAPWNDIHVRRALSMAIDRSAVSRTVASGQDPANLAGLAPEVYGSWLLPEYRRSQPLDVAGARRELAAGGWQIKGGNLVKDGRTHTVSMTSIADWPAYRIMSAATADQLRRHLGLNVNLQLQVGATFDSHYNSGTFDIQYRLYSSGTLYQFYNTLLDGQGMLPVGKIAASNQMRWKNADTDRLLAAMRVTDDPKLIASYAASLQKIFVEQLPVVPVLWECIWAVATRRYWTGWPTNRGIRHYFGFDAAAPEAILALKGLRRSTT</sequence>
<dbReference type="GO" id="GO:1904680">
    <property type="term" value="F:peptide transmembrane transporter activity"/>
    <property type="evidence" value="ECO:0007669"/>
    <property type="project" value="TreeGrafter"/>
</dbReference>
<dbReference type="InterPro" id="IPR006311">
    <property type="entry name" value="TAT_signal"/>
</dbReference>